<dbReference type="Proteomes" id="UP000734854">
    <property type="component" value="Unassembled WGS sequence"/>
</dbReference>
<dbReference type="InterPro" id="IPR001810">
    <property type="entry name" value="F-box_dom"/>
</dbReference>
<gene>
    <name evidence="2" type="ORF">ZIOFF_037364</name>
</gene>
<dbReference type="InterPro" id="IPR050796">
    <property type="entry name" value="SCF_F-box_component"/>
</dbReference>
<evidence type="ECO:0000313" key="3">
    <source>
        <dbReference type="Proteomes" id="UP000734854"/>
    </source>
</evidence>
<evidence type="ECO:0000313" key="2">
    <source>
        <dbReference type="EMBL" id="KAG6505016.1"/>
    </source>
</evidence>
<name>A0A8J5L971_ZINOF</name>
<dbReference type="SMART" id="SM00256">
    <property type="entry name" value="FBOX"/>
    <property type="match status" value="1"/>
</dbReference>
<reference evidence="2 3" key="1">
    <citation type="submission" date="2020-08" db="EMBL/GenBank/DDBJ databases">
        <title>Plant Genome Project.</title>
        <authorList>
            <person name="Zhang R.-G."/>
        </authorList>
    </citation>
    <scope>NUCLEOTIDE SEQUENCE [LARGE SCALE GENOMIC DNA]</scope>
    <source>
        <tissue evidence="2">Rhizome</tissue>
    </source>
</reference>
<protein>
    <recommendedName>
        <fullName evidence="1">F-box domain-containing protein</fullName>
    </recommendedName>
</protein>
<feature type="domain" description="F-box" evidence="1">
    <location>
        <begin position="43"/>
        <end position="88"/>
    </location>
</feature>
<dbReference type="CDD" id="cd09917">
    <property type="entry name" value="F-box_SF"/>
    <property type="match status" value="1"/>
</dbReference>
<dbReference type="OrthoDB" id="661089at2759"/>
<dbReference type="EMBL" id="JACMSC010000010">
    <property type="protein sequence ID" value="KAG6505016.1"/>
    <property type="molecule type" value="Genomic_DNA"/>
</dbReference>
<dbReference type="PANTHER" id="PTHR31672">
    <property type="entry name" value="BNACNNG10540D PROTEIN"/>
    <property type="match status" value="1"/>
</dbReference>
<sequence>MLLPLFSINTPKPQPFPLGDRPINPPLFLPPQIMRDADRGSTAVGLCLLPSELLHEIFFRLALPELLRVRSVSKALASLVSAHDFRRLYDLRSDRGGGWLFIYKKRPPRDSVLRGFNDRFGRWFKIPVVSAAVAPGEDLYFLAASGGVFLFASNSRRELVAVNIATRSVRRIPPSPMGPRGTASWRRSGLKLVADPSGVDHFRFLFAEMVHNRSVLFEYRSETDSWRAVEAEPEPTGAGSTGIGSRRDVCLNVVQLGLESVVLSCGGGGEEGPAVVLAHRPRFPAGFQGGPPVGFNTSDRFHVYGDGNVAVVRSSVSETAGGGGTTRTRVVTGVELLGLSEDGTEWELTSSAPAAIVEALRWRPYTAMMGCLVEREGVVRMALMSNCRGCWDLAWLSYHRAQGKWACVPVPDCGTTGLNMAGIALSSTFSRSLWSSLSAA</sequence>
<dbReference type="PROSITE" id="PS50181">
    <property type="entry name" value="FBOX"/>
    <property type="match status" value="1"/>
</dbReference>
<dbReference type="AlphaFoldDB" id="A0A8J5L971"/>
<accession>A0A8J5L971</accession>
<evidence type="ECO:0000259" key="1">
    <source>
        <dbReference type="PROSITE" id="PS50181"/>
    </source>
</evidence>
<comment type="caution">
    <text evidence="2">The sequence shown here is derived from an EMBL/GenBank/DDBJ whole genome shotgun (WGS) entry which is preliminary data.</text>
</comment>
<organism evidence="2 3">
    <name type="scientific">Zingiber officinale</name>
    <name type="common">Ginger</name>
    <name type="synonym">Amomum zingiber</name>
    <dbReference type="NCBI Taxonomy" id="94328"/>
    <lineage>
        <taxon>Eukaryota</taxon>
        <taxon>Viridiplantae</taxon>
        <taxon>Streptophyta</taxon>
        <taxon>Embryophyta</taxon>
        <taxon>Tracheophyta</taxon>
        <taxon>Spermatophyta</taxon>
        <taxon>Magnoliopsida</taxon>
        <taxon>Liliopsida</taxon>
        <taxon>Zingiberales</taxon>
        <taxon>Zingiberaceae</taxon>
        <taxon>Zingiber</taxon>
    </lineage>
</organism>
<dbReference type="Pfam" id="PF00646">
    <property type="entry name" value="F-box"/>
    <property type="match status" value="1"/>
</dbReference>
<keyword evidence="3" id="KW-1185">Reference proteome</keyword>
<proteinExistence type="predicted"/>